<evidence type="ECO:0000313" key="2">
    <source>
        <dbReference type="EMBL" id="MFB9261014.1"/>
    </source>
</evidence>
<accession>A0ABV5JWD5</accession>
<reference evidence="2 3" key="1">
    <citation type="submission" date="2024-09" db="EMBL/GenBank/DDBJ databases">
        <authorList>
            <person name="Sun Q."/>
            <person name="Mori K."/>
        </authorList>
    </citation>
    <scope>NUCLEOTIDE SEQUENCE [LARGE SCALE GENOMIC DNA]</scope>
    <source>
        <strain evidence="2 3">CCM 7659</strain>
    </source>
</reference>
<evidence type="ECO:0000256" key="1">
    <source>
        <dbReference type="SAM" id="MobiDB-lite"/>
    </source>
</evidence>
<proteinExistence type="predicted"/>
<dbReference type="EMBL" id="JBHMDY010000011">
    <property type="protein sequence ID" value="MFB9261014.1"/>
    <property type="molecule type" value="Genomic_DNA"/>
</dbReference>
<keyword evidence="3" id="KW-1185">Reference proteome</keyword>
<organism evidence="2 3">
    <name type="scientific">Dietzia aerolata</name>
    <dbReference type="NCBI Taxonomy" id="595984"/>
    <lineage>
        <taxon>Bacteria</taxon>
        <taxon>Bacillati</taxon>
        <taxon>Actinomycetota</taxon>
        <taxon>Actinomycetes</taxon>
        <taxon>Mycobacteriales</taxon>
        <taxon>Dietziaceae</taxon>
        <taxon>Dietzia</taxon>
    </lineage>
</organism>
<gene>
    <name evidence="2" type="ORF">ACFFVD_14520</name>
</gene>
<sequence>MSRRLVTDEGLITIRDAGLVLKVPHNVSGEALQRLDTAGNGRSSHARAADGGGSTACKASRTRAGTSADGAKNSGAGGRSSGRRDCVAGNADARSNHGDNATRHLRRNLCAQADGRTAESARNASADRADGSAAESAE</sequence>
<evidence type="ECO:0000313" key="3">
    <source>
        <dbReference type="Proteomes" id="UP001589700"/>
    </source>
</evidence>
<comment type="caution">
    <text evidence="2">The sequence shown here is derived from an EMBL/GenBank/DDBJ whole genome shotgun (WGS) entry which is preliminary data.</text>
</comment>
<dbReference type="Proteomes" id="UP001589700">
    <property type="component" value="Unassembled WGS sequence"/>
</dbReference>
<protein>
    <submittedName>
        <fullName evidence="2">Uncharacterized protein</fullName>
    </submittedName>
</protein>
<name>A0ABV5JWD5_9ACTN</name>
<feature type="region of interest" description="Disordered" evidence="1">
    <location>
        <begin position="34"/>
        <end position="138"/>
    </location>
</feature>
<dbReference type="RefSeq" id="WP_182630774.1">
    <property type="nucleotide sequence ID" value="NZ_JAALDM010000010.1"/>
</dbReference>